<dbReference type="Proteomes" id="UP000235965">
    <property type="component" value="Unassembled WGS sequence"/>
</dbReference>
<keyword evidence="2" id="KW-0677">Repeat</keyword>
<dbReference type="PROSITE" id="PS50011">
    <property type="entry name" value="PROTEIN_KINASE_DOM"/>
    <property type="match status" value="1"/>
</dbReference>
<evidence type="ECO:0000313" key="6">
    <source>
        <dbReference type="Proteomes" id="UP000235965"/>
    </source>
</evidence>
<dbReference type="GO" id="GO:0034271">
    <property type="term" value="C:phosphatidylinositol 3-kinase complex, class III, type I"/>
    <property type="evidence" value="ECO:0007669"/>
    <property type="project" value="TreeGrafter"/>
</dbReference>
<dbReference type="GO" id="GO:0005524">
    <property type="term" value="F:ATP binding"/>
    <property type="evidence" value="ECO:0007669"/>
    <property type="project" value="InterPro"/>
</dbReference>
<dbReference type="Gene3D" id="1.25.10.10">
    <property type="entry name" value="Leucine-rich Repeat Variant"/>
    <property type="match status" value="1"/>
</dbReference>
<evidence type="ECO:0000256" key="3">
    <source>
        <dbReference type="SAM" id="MobiDB-lite"/>
    </source>
</evidence>
<keyword evidence="1" id="KW-0808">Transferase</keyword>
<name>A0A2J7QKM3_9NEOP</name>
<feature type="compositionally biased region" description="Basic and acidic residues" evidence="3">
    <location>
        <begin position="127"/>
        <end position="142"/>
    </location>
</feature>
<keyword evidence="1" id="KW-0723">Serine/threonine-protein kinase</keyword>
<dbReference type="Pfam" id="PF22956">
    <property type="entry name" value="VPS15-like_hel"/>
    <property type="match status" value="1"/>
</dbReference>
<dbReference type="PANTHER" id="PTHR17583:SF0">
    <property type="entry name" value="PHOSPHOINOSITIDE 3-KINASE REGULATORY SUBUNIT 4"/>
    <property type="match status" value="1"/>
</dbReference>
<evidence type="ECO:0000256" key="1">
    <source>
        <dbReference type="ARBA" id="ARBA00022527"/>
    </source>
</evidence>
<feature type="region of interest" description="Disordered" evidence="3">
    <location>
        <begin position="127"/>
        <end position="151"/>
    </location>
</feature>
<dbReference type="SUPFAM" id="SSF48371">
    <property type="entry name" value="ARM repeat"/>
    <property type="match status" value="1"/>
</dbReference>
<keyword evidence="6" id="KW-1185">Reference proteome</keyword>
<evidence type="ECO:0000256" key="2">
    <source>
        <dbReference type="ARBA" id="ARBA00022737"/>
    </source>
</evidence>
<evidence type="ECO:0000259" key="4">
    <source>
        <dbReference type="PROSITE" id="PS50011"/>
    </source>
</evidence>
<dbReference type="InterPro" id="IPR000719">
    <property type="entry name" value="Prot_kinase_dom"/>
</dbReference>
<reference evidence="5 6" key="1">
    <citation type="submission" date="2017-12" db="EMBL/GenBank/DDBJ databases">
        <title>Hemimetabolous genomes reveal molecular basis of termite eusociality.</title>
        <authorList>
            <person name="Harrison M.C."/>
            <person name="Jongepier E."/>
            <person name="Robertson H.M."/>
            <person name="Arning N."/>
            <person name="Bitard-Feildel T."/>
            <person name="Chao H."/>
            <person name="Childers C.P."/>
            <person name="Dinh H."/>
            <person name="Doddapaneni H."/>
            <person name="Dugan S."/>
            <person name="Gowin J."/>
            <person name="Greiner C."/>
            <person name="Han Y."/>
            <person name="Hu H."/>
            <person name="Hughes D.S.T."/>
            <person name="Huylmans A.-K."/>
            <person name="Kemena C."/>
            <person name="Kremer L.P.M."/>
            <person name="Lee S.L."/>
            <person name="Lopez-Ezquerra A."/>
            <person name="Mallet L."/>
            <person name="Monroy-Kuhn J.M."/>
            <person name="Moser A."/>
            <person name="Murali S.C."/>
            <person name="Muzny D.M."/>
            <person name="Otani S."/>
            <person name="Piulachs M.-D."/>
            <person name="Poelchau M."/>
            <person name="Qu J."/>
            <person name="Schaub F."/>
            <person name="Wada-Katsumata A."/>
            <person name="Worley K.C."/>
            <person name="Xie Q."/>
            <person name="Ylla G."/>
            <person name="Poulsen M."/>
            <person name="Gibbs R.A."/>
            <person name="Schal C."/>
            <person name="Richards S."/>
            <person name="Belles X."/>
            <person name="Korb J."/>
            <person name="Bornberg-Bauer E."/>
        </authorList>
    </citation>
    <scope>NUCLEOTIDE SEQUENCE [LARGE SCALE GENOMIC DNA]</scope>
    <source>
        <tissue evidence="5">Whole body</tissue>
    </source>
</reference>
<feature type="non-terminal residue" evidence="5">
    <location>
        <position position="251"/>
    </location>
</feature>
<dbReference type="GO" id="GO:0045324">
    <property type="term" value="P:late endosome to vacuole transport"/>
    <property type="evidence" value="ECO:0007669"/>
    <property type="project" value="InterPro"/>
</dbReference>
<dbReference type="OrthoDB" id="242910at2759"/>
<dbReference type="PANTHER" id="PTHR17583">
    <property type="entry name" value="PHOSPHOINOSITIDE 3-KINASE REGULATORY SUBUNIT 4"/>
    <property type="match status" value="1"/>
</dbReference>
<feature type="domain" description="Protein kinase" evidence="4">
    <location>
        <begin position="1"/>
        <end position="87"/>
    </location>
</feature>
<dbReference type="GO" id="GO:0071561">
    <property type="term" value="C:nucleus-vacuole junction"/>
    <property type="evidence" value="ECO:0007669"/>
    <property type="project" value="TreeGrafter"/>
</dbReference>
<sequence length="251" mass="28398">MDIFSAGCALTELFNEVHDAPFDLSELLAYCSSEDNDFKHLDNLEDPDIRELIRSMSERNPARRQSAEVYLAQERNRVFPEYFYSFLQPYMLIFSAAPILSPDEKISRLRKDMQNIIKILRTDIGEEKGSVESGDGDWKEREEDGGDSENSEADGLVIITALVTSCIRGLHHCTSKLHCLDMLLELAVHTSSETILDRILPYVIHLVRDPFPRVRVRAIHTVTNCLELVKSVPCSDANIFPEYVLPGLAAV</sequence>
<organism evidence="5 6">
    <name type="scientific">Cryptotermes secundus</name>
    <dbReference type="NCBI Taxonomy" id="105785"/>
    <lineage>
        <taxon>Eukaryota</taxon>
        <taxon>Metazoa</taxon>
        <taxon>Ecdysozoa</taxon>
        <taxon>Arthropoda</taxon>
        <taxon>Hexapoda</taxon>
        <taxon>Insecta</taxon>
        <taxon>Pterygota</taxon>
        <taxon>Neoptera</taxon>
        <taxon>Polyneoptera</taxon>
        <taxon>Dictyoptera</taxon>
        <taxon>Blattodea</taxon>
        <taxon>Blattoidea</taxon>
        <taxon>Termitoidae</taxon>
        <taxon>Kalotermitidae</taxon>
        <taxon>Cryptotermitinae</taxon>
        <taxon>Cryptotermes</taxon>
    </lineage>
</organism>
<gene>
    <name evidence="5" type="ORF">B7P43_G12623</name>
</gene>
<dbReference type="GO" id="GO:0006623">
    <property type="term" value="P:protein targeting to vacuole"/>
    <property type="evidence" value="ECO:0007669"/>
    <property type="project" value="TreeGrafter"/>
</dbReference>
<dbReference type="GO" id="GO:0016236">
    <property type="term" value="P:macroautophagy"/>
    <property type="evidence" value="ECO:0007669"/>
    <property type="project" value="InterPro"/>
</dbReference>
<accession>A0A2J7QKM3</accession>
<proteinExistence type="predicted"/>
<evidence type="ECO:0000313" key="5">
    <source>
        <dbReference type="EMBL" id="PNF29119.1"/>
    </source>
</evidence>
<keyword evidence="1" id="KW-0418">Kinase</keyword>
<dbReference type="GO" id="GO:0004674">
    <property type="term" value="F:protein serine/threonine kinase activity"/>
    <property type="evidence" value="ECO:0007669"/>
    <property type="project" value="UniProtKB-KW"/>
</dbReference>
<comment type="caution">
    <text evidence="5">The sequence shown here is derived from an EMBL/GenBank/DDBJ whole genome shotgun (WGS) entry which is preliminary data.</text>
</comment>
<dbReference type="GO" id="GO:0034272">
    <property type="term" value="C:phosphatidylinositol 3-kinase complex, class III, type II"/>
    <property type="evidence" value="ECO:0007669"/>
    <property type="project" value="TreeGrafter"/>
</dbReference>
<dbReference type="GO" id="GO:0005770">
    <property type="term" value="C:late endosome"/>
    <property type="evidence" value="ECO:0007669"/>
    <property type="project" value="TreeGrafter"/>
</dbReference>
<dbReference type="InterPro" id="IPR045162">
    <property type="entry name" value="Vps15-like"/>
</dbReference>
<dbReference type="InterPro" id="IPR011989">
    <property type="entry name" value="ARM-like"/>
</dbReference>
<dbReference type="InterPro" id="IPR016024">
    <property type="entry name" value="ARM-type_fold"/>
</dbReference>
<protein>
    <recommendedName>
        <fullName evidence="4">Protein kinase domain-containing protein</fullName>
    </recommendedName>
</protein>
<dbReference type="AlphaFoldDB" id="A0A2J7QKM3"/>
<dbReference type="InterPro" id="IPR055231">
    <property type="entry name" value="2AA_helical"/>
</dbReference>
<dbReference type="EMBL" id="NEVH01013262">
    <property type="protein sequence ID" value="PNF29119.1"/>
    <property type="molecule type" value="Genomic_DNA"/>
</dbReference>